<name>A0A2P2P0C7_RHIMU</name>
<sequence length="71" mass="8173">MISIYTSTHTSVCFIFSSISRKHLGMHKYTTNNEIINSLGPQIAVQQIFLMKENVSTKSHSIKSERTHYTR</sequence>
<evidence type="ECO:0000313" key="1">
    <source>
        <dbReference type="EMBL" id="MBX48174.1"/>
    </source>
</evidence>
<proteinExistence type="predicted"/>
<organism evidence="1">
    <name type="scientific">Rhizophora mucronata</name>
    <name type="common">Asiatic mangrove</name>
    <dbReference type="NCBI Taxonomy" id="61149"/>
    <lineage>
        <taxon>Eukaryota</taxon>
        <taxon>Viridiplantae</taxon>
        <taxon>Streptophyta</taxon>
        <taxon>Embryophyta</taxon>
        <taxon>Tracheophyta</taxon>
        <taxon>Spermatophyta</taxon>
        <taxon>Magnoliopsida</taxon>
        <taxon>eudicotyledons</taxon>
        <taxon>Gunneridae</taxon>
        <taxon>Pentapetalae</taxon>
        <taxon>rosids</taxon>
        <taxon>fabids</taxon>
        <taxon>Malpighiales</taxon>
        <taxon>Rhizophoraceae</taxon>
        <taxon>Rhizophora</taxon>
    </lineage>
</organism>
<protein>
    <submittedName>
        <fullName evidence="1">Uncharacterized protein</fullName>
    </submittedName>
</protein>
<dbReference type="AlphaFoldDB" id="A0A2P2P0C7"/>
<dbReference type="EMBL" id="GGEC01067690">
    <property type="protein sequence ID" value="MBX48174.1"/>
    <property type="molecule type" value="Transcribed_RNA"/>
</dbReference>
<reference evidence="1" key="1">
    <citation type="submission" date="2018-02" db="EMBL/GenBank/DDBJ databases">
        <title>Rhizophora mucronata_Transcriptome.</title>
        <authorList>
            <person name="Meera S.P."/>
            <person name="Sreeshan A."/>
            <person name="Augustine A."/>
        </authorList>
    </citation>
    <scope>NUCLEOTIDE SEQUENCE</scope>
    <source>
        <tissue evidence="1">Leaf</tissue>
    </source>
</reference>
<accession>A0A2P2P0C7</accession>